<evidence type="ECO:0000313" key="12">
    <source>
        <dbReference type="EMBL" id="KXA99990.1"/>
    </source>
</evidence>
<keyword evidence="6" id="KW-0413">Isomerase</keyword>
<dbReference type="PANTHER" id="PTHR43771">
    <property type="entry name" value="PHOSPHOMANNOMUTASE"/>
    <property type="match status" value="1"/>
</dbReference>
<evidence type="ECO:0000256" key="7">
    <source>
        <dbReference type="RuleBase" id="RU004326"/>
    </source>
</evidence>
<dbReference type="PRINTS" id="PR00509">
    <property type="entry name" value="PGMPMM"/>
</dbReference>
<keyword evidence="13" id="KW-1185">Reference proteome</keyword>
<dbReference type="PANTHER" id="PTHR43771:SF1">
    <property type="entry name" value="PHOSPHOMANNOMUTASE"/>
    <property type="match status" value="1"/>
</dbReference>
<comment type="similarity">
    <text evidence="2 7">Belongs to the phosphohexose mutase family.</text>
</comment>
<dbReference type="EMBL" id="LHXW01000017">
    <property type="protein sequence ID" value="KXA99990.1"/>
    <property type="molecule type" value="Genomic_DNA"/>
</dbReference>
<sequence length="449" mass="49189">MGKLFGTFGVRGIVGEEVTPDLAYNLGLALATHLNGEGKVTVGYDTRTSNVMLEHAIVSGLTAGGCDATRLGMVPTPVLSFGIKHFSCDAGIVITASHNPPEYNGFKFWDEEGAGFVREREREIEELFEKGGELKNWDEFGRAVKADALSPYLDSLADRVPEIDQELKVVVDCANGAGSVATPEILSRLGCKVIAMNSQPDGSFPGRLPEPTPEHIQELVKTVKSTDADLGIAHDGDGDRTIIVDENGEILSGDRVFALVALHYLRGMENPRIITTVATSSVLDDVAEQLGGEVVRTRVGEPDIISEYRENDGDLGGEENGGVIFPDWLLCRDGVMTAIQFVEYISQTGEKVSEVNKTLPEYHQFKKKTDCPDKLKPKVLDDLAKKFEHYNPDRTDGVRVVLEDGWFIVRPSGTEPIFRCFSEAQTEERAEELVEEGMQALEESISKLK</sequence>
<proteinExistence type="inferred from homology"/>
<dbReference type="SUPFAM" id="SSF55957">
    <property type="entry name" value="Phosphoglucomutase, C-terminal domain"/>
    <property type="match status" value="1"/>
</dbReference>
<dbReference type="Proteomes" id="UP000070520">
    <property type="component" value="Unassembled WGS sequence"/>
</dbReference>
<feature type="domain" description="Alpha-D-phosphohexomutase alpha/beta/alpha" evidence="9">
    <location>
        <begin position="3"/>
        <end position="132"/>
    </location>
</feature>
<dbReference type="Gene3D" id="3.30.310.50">
    <property type="entry name" value="Alpha-D-phosphohexomutase, C-terminal domain"/>
    <property type="match status" value="1"/>
</dbReference>
<evidence type="ECO:0008006" key="14">
    <source>
        <dbReference type="Google" id="ProtNLM"/>
    </source>
</evidence>
<dbReference type="InterPro" id="IPR024086">
    <property type="entry name" value="GlmM_arc-type"/>
</dbReference>
<evidence type="ECO:0000256" key="4">
    <source>
        <dbReference type="ARBA" id="ARBA00022723"/>
    </source>
</evidence>
<evidence type="ECO:0000256" key="5">
    <source>
        <dbReference type="ARBA" id="ARBA00022842"/>
    </source>
</evidence>
<evidence type="ECO:0000259" key="8">
    <source>
        <dbReference type="Pfam" id="PF00408"/>
    </source>
</evidence>
<protein>
    <recommendedName>
        <fullName evidence="14">Phosphoglucosamine mutase</fullName>
    </recommendedName>
</protein>
<accession>A0A133V0N0</accession>
<name>A0A133V0N0_9EURY</name>
<feature type="domain" description="Alpha-D-phosphohexomutase alpha/beta/alpha" evidence="10">
    <location>
        <begin position="151"/>
        <end position="248"/>
    </location>
</feature>
<evidence type="ECO:0000313" key="13">
    <source>
        <dbReference type="Proteomes" id="UP000070520"/>
    </source>
</evidence>
<dbReference type="GO" id="GO:0000287">
    <property type="term" value="F:magnesium ion binding"/>
    <property type="evidence" value="ECO:0007669"/>
    <property type="project" value="InterPro"/>
</dbReference>
<evidence type="ECO:0000256" key="2">
    <source>
        <dbReference type="ARBA" id="ARBA00010231"/>
    </source>
</evidence>
<dbReference type="Pfam" id="PF02880">
    <property type="entry name" value="PGM_PMM_III"/>
    <property type="match status" value="1"/>
</dbReference>
<evidence type="ECO:0000259" key="9">
    <source>
        <dbReference type="Pfam" id="PF02878"/>
    </source>
</evidence>
<dbReference type="InterPro" id="IPR016055">
    <property type="entry name" value="A-D-PHexomutase_a/b/a-I/II/III"/>
</dbReference>
<dbReference type="GO" id="GO:0008966">
    <property type="term" value="F:phosphoglucosamine mutase activity"/>
    <property type="evidence" value="ECO:0007669"/>
    <property type="project" value="InterPro"/>
</dbReference>
<dbReference type="GO" id="GO:0005975">
    <property type="term" value="P:carbohydrate metabolic process"/>
    <property type="evidence" value="ECO:0007669"/>
    <property type="project" value="InterPro"/>
</dbReference>
<dbReference type="PROSITE" id="PS00710">
    <property type="entry name" value="PGM_PMM"/>
    <property type="match status" value="1"/>
</dbReference>
<dbReference type="Gene3D" id="3.40.120.10">
    <property type="entry name" value="Alpha-D-Glucose-1,6-Bisphosphate, subunit A, domain 3"/>
    <property type="match status" value="3"/>
</dbReference>
<reference evidence="12 13" key="1">
    <citation type="journal article" date="2016" name="Sci. Rep.">
        <title>Metabolic traits of an uncultured archaeal lineage -MSBL1- from brine pools of the Red Sea.</title>
        <authorList>
            <person name="Mwirichia R."/>
            <person name="Alam I."/>
            <person name="Rashid M."/>
            <person name="Vinu M."/>
            <person name="Ba-Alawi W."/>
            <person name="Anthony Kamau A."/>
            <person name="Kamanda Ngugi D."/>
            <person name="Goker M."/>
            <person name="Klenk H.P."/>
            <person name="Bajic V."/>
            <person name="Stingl U."/>
        </authorList>
    </citation>
    <scope>NUCLEOTIDE SEQUENCE [LARGE SCALE GENOMIC DNA]</scope>
    <source>
        <strain evidence="12">SCGC-AAA261C02</strain>
    </source>
</reference>
<dbReference type="Pfam" id="PF00408">
    <property type="entry name" value="PGM_PMM_IV"/>
    <property type="match status" value="1"/>
</dbReference>
<dbReference type="NCBIfam" id="TIGR03990">
    <property type="entry name" value="Arch_GlmM"/>
    <property type="match status" value="1"/>
</dbReference>
<dbReference type="PATRIC" id="fig|1698272.3.peg.226"/>
<dbReference type="InterPro" id="IPR005846">
    <property type="entry name" value="A-D-PHexomutase_a/b/a-III"/>
</dbReference>
<dbReference type="InterPro" id="IPR005845">
    <property type="entry name" value="A-D-PHexomutase_a/b/a-II"/>
</dbReference>
<evidence type="ECO:0000256" key="6">
    <source>
        <dbReference type="ARBA" id="ARBA00023235"/>
    </source>
</evidence>
<dbReference type="InterPro" id="IPR016066">
    <property type="entry name" value="A-D-PHexomutase_CS"/>
</dbReference>
<dbReference type="FunFam" id="3.40.120.10:FF:000001">
    <property type="entry name" value="Phosphoglucosamine mutase"/>
    <property type="match status" value="1"/>
</dbReference>
<feature type="domain" description="Alpha-D-phosphohexomutase alpha/beta/alpha" evidence="11">
    <location>
        <begin position="253"/>
        <end position="359"/>
    </location>
</feature>
<comment type="cofactor">
    <cofactor evidence="1">
        <name>Mg(2+)</name>
        <dbReference type="ChEBI" id="CHEBI:18420"/>
    </cofactor>
</comment>
<dbReference type="InterPro" id="IPR036900">
    <property type="entry name" value="A-D-PHexomutase_C_sf"/>
</dbReference>
<gene>
    <name evidence="12" type="ORF">AKJ42_02070</name>
</gene>
<dbReference type="FunFam" id="3.40.120.10:FF:000003">
    <property type="entry name" value="Phosphoglucosamine mutase"/>
    <property type="match status" value="1"/>
</dbReference>
<keyword evidence="3" id="KW-0597">Phosphoprotein</keyword>
<comment type="caution">
    <text evidence="12">The sequence shown here is derived from an EMBL/GenBank/DDBJ whole genome shotgun (WGS) entry which is preliminary data.</text>
</comment>
<dbReference type="Pfam" id="PF02879">
    <property type="entry name" value="PGM_PMM_II"/>
    <property type="match status" value="1"/>
</dbReference>
<dbReference type="InterPro" id="IPR005843">
    <property type="entry name" value="A-D-PHexomutase_C"/>
</dbReference>
<evidence type="ECO:0000259" key="11">
    <source>
        <dbReference type="Pfam" id="PF02880"/>
    </source>
</evidence>
<evidence type="ECO:0000256" key="3">
    <source>
        <dbReference type="ARBA" id="ARBA00022553"/>
    </source>
</evidence>
<dbReference type="InterPro" id="IPR005844">
    <property type="entry name" value="A-D-PHexomutase_a/b/a-I"/>
</dbReference>
<dbReference type="InterPro" id="IPR005841">
    <property type="entry name" value="Alpha-D-phosphohexomutase_SF"/>
</dbReference>
<dbReference type="SUPFAM" id="SSF53738">
    <property type="entry name" value="Phosphoglucomutase, first 3 domains"/>
    <property type="match status" value="3"/>
</dbReference>
<keyword evidence="5 7" id="KW-0460">Magnesium</keyword>
<dbReference type="Pfam" id="PF02878">
    <property type="entry name" value="PGM_PMM_I"/>
    <property type="match status" value="1"/>
</dbReference>
<feature type="domain" description="Alpha-D-phosphohexomutase C-terminal" evidence="8">
    <location>
        <begin position="371"/>
        <end position="436"/>
    </location>
</feature>
<evidence type="ECO:0000256" key="1">
    <source>
        <dbReference type="ARBA" id="ARBA00001946"/>
    </source>
</evidence>
<evidence type="ECO:0000259" key="10">
    <source>
        <dbReference type="Pfam" id="PF02879"/>
    </source>
</evidence>
<dbReference type="CDD" id="cd03087">
    <property type="entry name" value="PGM_like1"/>
    <property type="match status" value="1"/>
</dbReference>
<keyword evidence="4 7" id="KW-0479">Metal-binding</keyword>
<organism evidence="12 13">
    <name type="scientific">candidate division MSBL1 archaeon SCGC-AAA261C02</name>
    <dbReference type="NCBI Taxonomy" id="1698272"/>
    <lineage>
        <taxon>Archaea</taxon>
        <taxon>Methanobacteriati</taxon>
        <taxon>Methanobacteriota</taxon>
        <taxon>candidate division MSBL1</taxon>
    </lineage>
</organism>
<dbReference type="AlphaFoldDB" id="A0A133V0N0"/>